<dbReference type="AlphaFoldDB" id="A0A9X0CQQ1"/>
<dbReference type="GO" id="GO:0034087">
    <property type="term" value="P:establishment of mitotic sister chromatid cohesion"/>
    <property type="evidence" value="ECO:0007669"/>
    <property type="project" value="TreeGrafter"/>
</dbReference>
<accession>A0A9X0CQQ1</accession>
<keyword evidence="1" id="KW-0539">Nucleus</keyword>
<evidence type="ECO:0000313" key="5">
    <source>
        <dbReference type="Proteomes" id="UP001163046"/>
    </source>
</evidence>
<sequence>MRVKSDQQLSEIDNKYSMFVQMKALAGIKMSFELQRLVHKDKVTPIRGFRNLKETNQCLLSHLYSIIRTGRQPRRSLLQSMLRIYDDHKGAKLDLLLYIADNMAHFPYSVQEEPLFVIYHIDTILSVTGQICSTPSKSKCHKYSPSEPTKAYDKTVSRKVGVVLILNKFLRYVEEPDAVSSHEQLVRDYLEGNVKTPGGKPREKRAPKPRKVVKGRKTPPAGQARAKTKPKGKRPIKKKIISFDFSHYDELRF</sequence>
<reference evidence="4" key="1">
    <citation type="submission" date="2023-01" db="EMBL/GenBank/DDBJ databases">
        <title>Genome assembly of the deep-sea coral Lophelia pertusa.</title>
        <authorList>
            <person name="Herrera S."/>
            <person name="Cordes E."/>
        </authorList>
    </citation>
    <scope>NUCLEOTIDE SEQUENCE</scope>
    <source>
        <strain evidence="4">USNM1676648</strain>
        <tissue evidence="4">Polyp</tissue>
    </source>
</reference>
<dbReference type="Proteomes" id="UP001163046">
    <property type="component" value="Unassembled WGS sequence"/>
</dbReference>
<gene>
    <name evidence="4" type="ORF">OS493_019046</name>
</gene>
<comment type="subcellular location">
    <subcellularLocation>
        <location evidence="1">Nucleus</location>
    </subcellularLocation>
</comment>
<feature type="domain" description="Sister chromatid cohesion C-terminal" evidence="3">
    <location>
        <begin position="2"/>
        <end position="124"/>
    </location>
</feature>
<dbReference type="GO" id="GO:0010468">
    <property type="term" value="P:regulation of gene expression"/>
    <property type="evidence" value="ECO:0007669"/>
    <property type="project" value="InterPro"/>
</dbReference>
<comment type="caution">
    <text evidence="4">The sequence shown here is derived from an EMBL/GenBank/DDBJ whole genome shotgun (WGS) entry which is preliminary data.</text>
</comment>
<dbReference type="GO" id="GO:0140588">
    <property type="term" value="P:chromatin looping"/>
    <property type="evidence" value="ECO:0007669"/>
    <property type="project" value="InterPro"/>
</dbReference>
<dbReference type="OrthoDB" id="418242at2759"/>
<evidence type="ECO:0000313" key="4">
    <source>
        <dbReference type="EMBL" id="KAJ7372537.1"/>
    </source>
</evidence>
<keyword evidence="1" id="KW-0131">Cell cycle</keyword>
<dbReference type="InterPro" id="IPR033031">
    <property type="entry name" value="Scc2/Nipped-B"/>
</dbReference>
<dbReference type="GO" id="GO:0090694">
    <property type="term" value="C:Scc2-Scc4 cohesin loading complex"/>
    <property type="evidence" value="ECO:0007669"/>
    <property type="project" value="TreeGrafter"/>
</dbReference>
<comment type="similarity">
    <text evidence="1">Belongs to the SCC2/Nipped-B family.</text>
</comment>
<dbReference type="GO" id="GO:1990414">
    <property type="term" value="P:replication-born double-strand break repair via sister chromatid exchange"/>
    <property type="evidence" value="ECO:0007669"/>
    <property type="project" value="TreeGrafter"/>
</dbReference>
<dbReference type="Pfam" id="PF12830">
    <property type="entry name" value="Nipped-B_C"/>
    <property type="match status" value="1"/>
</dbReference>
<dbReference type="PANTHER" id="PTHR21704">
    <property type="entry name" value="NIPPED-B-LIKE PROTEIN DELANGIN SCC2-RELATED"/>
    <property type="match status" value="1"/>
</dbReference>
<keyword evidence="5" id="KW-1185">Reference proteome</keyword>
<feature type="compositionally biased region" description="Basic residues" evidence="2">
    <location>
        <begin position="226"/>
        <end position="238"/>
    </location>
</feature>
<dbReference type="GO" id="GO:0071169">
    <property type="term" value="P:establishment of protein localization to chromatin"/>
    <property type="evidence" value="ECO:0007669"/>
    <property type="project" value="TreeGrafter"/>
</dbReference>
<evidence type="ECO:0000259" key="3">
    <source>
        <dbReference type="Pfam" id="PF12830"/>
    </source>
</evidence>
<dbReference type="InterPro" id="IPR024986">
    <property type="entry name" value="Nipped-B_C"/>
</dbReference>
<dbReference type="GO" id="GO:0061775">
    <property type="term" value="F:cohesin loader activity"/>
    <property type="evidence" value="ECO:0007669"/>
    <property type="project" value="InterPro"/>
</dbReference>
<name>A0A9X0CQQ1_9CNID</name>
<evidence type="ECO:0000256" key="1">
    <source>
        <dbReference type="RuleBase" id="RU364107"/>
    </source>
</evidence>
<protein>
    <recommendedName>
        <fullName evidence="1">Nipped-B protein</fullName>
    </recommendedName>
</protein>
<dbReference type="GO" id="GO:0003682">
    <property type="term" value="F:chromatin binding"/>
    <property type="evidence" value="ECO:0007669"/>
    <property type="project" value="TreeGrafter"/>
</dbReference>
<dbReference type="EMBL" id="MU826836">
    <property type="protein sequence ID" value="KAJ7372537.1"/>
    <property type="molecule type" value="Genomic_DNA"/>
</dbReference>
<keyword evidence="1" id="KW-0677">Repeat</keyword>
<evidence type="ECO:0000256" key="2">
    <source>
        <dbReference type="SAM" id="MobiDB-lite"/>
    </source>
</evidence>
<organism evidence="4 5">
    <name type="scientific">Desmophyllum pertusum</name>
    <dbReference type="NCBI Taxonomy" id="174260"/>
    <lineage>
        <taxon>Eukaryota</taxon>
        <taxon>Metazoa</taxon>
        <taxon>Cnidaria</taxon>
        <taxon>Anthozoa</taxon>
        <taxon>Hexacorallia</taxon>
        <taxon>Scleractinia</taxon>
        <taxon>Caryophylliina</taxon>
        <taxon>Caryophylliidae</taxon>
        <taxon>Desmophyllum</taxon>
    </lineage>
</organism>
<dbReference type="PANTHER" id="PTHR21704:SF18">
    <property type="entry name" value="NIPPED-B-LIKE PROTEIN"/>
    <property type="match status" value="1"/>
</dbReference>
<proteinExistence type="inferred from homology"/>
<feature type="region of interest" description="Disordered" evidence="2">
    <location>
        <begin position="191"/>
        <end position="238"/>
    </location>
</feature>
<feature type="compositionally biased region" description="Basic residues" evidence="2">
    <location>
        <begin position="207"/>
        <end position="217"/>
    </location>
</feature>